<sequence length="120" mass="12813">MDEAAPPAGRRETGSGSGVYAIVRSGGRQHKVAVGDIVEIDKIAEEVGASVELQPLLVVDGENVTSDAKSLGKVSVTAEVLGESKGPKLHVLRYKNKTGYKRHQGHRQHYTRVKVTGINA</sequence>
<keyword evidence="3 6" id="KW-0694">RNA-binding</keyword>
<evidence type="ECO:0000256" key="2">
    <source>
        <dbReference type="ARBA" id="ARBA00022730"/>
    </source>
</evidence>
<dbReference type="HAMAP" id="MF_01363">
    <property type="entry name" value="Ribosomal_bL21"/>
    <property type="match status" value="1"/>
</dbReference>
<name>A0A8B3GIV9_9ACTN</name>
<keyword evidence="2 6" id="KW-0699">rRNA-binding</keyword>
<dbReference type="InterPro" id="IPR036164">
    <property type="entry name" value="bL21-like_sf"/>
</dbReference>
<keyword evidence="5 6" id="KW-0687">Ribonucleoprotein</keyword>
<dbReference type="EMBL" id="RCIW01000001">
    <property type="protein sequence ID" value="RLP13035.1"/>
    <property type="molecule type" value="Genomic_DNA"/>
</dbReference>
<evidence type="ECO:0000256" key="4">
    <source>
        <dbReference type="ARBA" id="ARBA00022980"/>
    </source>
</evidence>
<dbReference type="GO" id="GO:0006412">
    <property type="term" value="P:translation"/>
    <property type="evidence" value="ECO:0007669"/>
    <property type="project" value="UniProtKB-UniRule"/>
</dbReference>
<dbReference type="GO" id="GO:0005737">
    <property type="term" value="C:cytoplasm"/>
    <property type="evidence" value="ECO:0007669"/>
    <property type="project" value="UniProtKB-ARBA"/>
</dbReference>
<evidence type="ECO:0000256" key="5">
    <source>
        <dbReference type="ARBA" id="ARBA00023274"/>
    </source>
</evidence>
<dbReference type="PANTHER" id="PTHR21349">
    <property type="entry name" value="50S RIBOSOMAL PROTEIN L21"/>
    <property type="match status" value="1"/>
</dbReference>
<dbReference type="PROSITE" id="PS01169">
    <property type="entry name" value="RIBOSOMAL_L21"/>
    <property type="match status" value="1"/>
</dbReference>
<comment type="caution">
    <text evidence="8">The sequence shown here is derived from an EMBL/GenBank/DDBJ whole genome shotgun (WGS) entry which is preliminary data.</text>
</comment>
<protein>
    <recommendedName>
        <fullName evidence="6">Large ribosomal subunit protein bL21</fullName>
    </recommendedName>
</protein>
<comment type="function">
    <text evidence="6 7">This protein binds to 23S rRNA in the presence of protein L20.</text>
</comment>
<evidence type="ECO:0000256" key="3">
    <source>
        <dbReference type="ARBA" id="ARBA00022884"/>
    </source>
</evidence>
<dbReference type="NCBIfam" id="TIGR00061">
    <property type="entry name" value="L21"/>
    <property type="match status" value="1"/>
</dbReference>
<comment type="similarity">
    <text evidence="1 6 7">Belongs to the bacterial ribosomal protein bL21 family.</text>
</comment>
<evidence type="ECO:0000256" key="1">
    <source>
        <dbReference type="ARBA" id="ARBA00008563"/>
    </source>
</evidence>
<evidence type="ECO:0000313" key="8">
    <source>
        <dbReference type="EMBL" id="RLP13035.1"/>
    </source>
</evidence>
<dbReference type="AlphaFoldDB" id="A0A8B3GIV9"/>
<keyword evidence="4 6" id="KW-0689">Ribosomal protein</keyword>
<dbReference type="InterPro" id="IPR028909">
    <property type="entry name" value="bL21-like"/>
</dbReference>
<dbReference type="PANTHER" id="PTHR21349:SF0">
    <property type="entry name" value="LARGE RIBOSOMAL SUBUNIT PROTEIN BL21M"/>
    <property type="match status" value="1"/>
</dbReference>
<evidence type="ECO:0000313" key="9">
    <source>
        <dbReference type="Proteomes" id="UP000279336"/>
    </source>
</evidence>
<reference evidence="8 9" key="1">
    <citation type="submission" date="2018-10" db="EMBL/GenBank/DDBJ databases">
        <title>Propionibacterium australiense Genome Sequencing and Assembly.</title>
        <authorList>
            <person name="Bernier A.-M."/>
            <person name="Bernard K."/>
        </authorList>
    </citation>
    <scope>NUCLEOTIDE SEQUENCE [LARGE SCALE GENOMIC DNA]</scope>
    <source>
        <strain evidence="8 9">NML98A078</strain>
    </source>
</reference>
<dbReference type="GO" id="GO:0019843">
    <property type="term" value="F:rRNA binding"/>
    <property type="evidence" value="ECO:0007669"/>
    <property type="project" value="UniProtKB-UniRule"/>
</dbReference>
<dbReference type="InterPro" id="IPR018258">
    <property type="entry name" value="Ribosomal_bL21_CS"/>
</dbReference>
<dbReference type="GO" id="GO:1990904">
    <property type="term" value="C:ribonucleoprotein complex"/>
    <property type="evidence" value="ECO:0007669"/>
    <property type="project" value="UniProtKB-KW"/>
</dbReference>
<organism evidence="8 9">
    <name type="scientific">Propionibacterium australiense</name>
    <dbReference type="NCBI Taxonomy" id="119981"/>
    <lineage>
        <taxon>Bacteria</taxon>
        <taxon>Bacillati</taxon>
        <taxon>Actinomycetota</taxon>
        <taxon>Actinomycetes</taxon>
        <taxon>Propionibacteriales</taxon>
        <taxon>Propionibacteriaceae</taxon>
        <taxon>Propionibacterium</taxon>
    </lineage>
</organism>
<dbReference type="Pfam" id="PF00829">
    <property type="entry name" value="Ribosomal_L21p"/>
    <property type="match status" value="1"/>
</dbReference>
<dbReference type="SUPFAM" id="SSF141091">
    <property type="entry name" value="L21p-like"/>
    <property type="match status" value="1"/>
</dbReference>
<dbReference type="Proteomes" id="UP000279336">
    <property type="component" value="Unassembled WGS sequence"/>
</dbReference>
<evidence type="ECO:0000256" key="7">
    <source>
        <dbReference type="RuleBase" id="RU000562"/>
    </source>
</evidence>
<dbReference type="OrthoDB" id="9813334at2"/>
<accession>A0A8B3GIV9</accession>
<dbReference type="GO" id="GO:0005840">
    <property type="term" value="C:ribosome"/>
    <property type="evidence" value="ECO:0007669"/>
    <property type="project" value="UniProtKB-KW"/>
</dbReference>
<dbReference type="InterPro" id="IPR001787">
    <property type="entry name" value="Ribosomal_bL21"/>
</dbReference>
<proteinExistence type="inferred from homology"/>
<comment type="subunit">
    <text evidence="6">Part of the 50S ribosomal subunit. Contacts protein L20.</text>
</comment>
<gene>
    <name evidence="6 8" type="primary">rplU</name>
    <name evidence="8" type="ORF">D7U36_01000</name>
</gene>
<evidence type="ECO:0000256" key="6">
    <source>
        <dbReference type="HAMAP-Rule" id="MF_01363"/>
    </source>
</evidence>
<dbReference type="GO" id="GO:0003735">
    <property type="term" value="F:structural constituent of ribosome"/>
    <property type="evidence" value="ECO:0007669"/>
    <property type="project" value="InterPro"/>
</dbReference>